<protein>
    <submittedName>
        <fullName evidence="3">Amidase signature (AS) enzyme-5</fullName>
    </submittedName>
</protein>
<dbReference type="Proteomes" id="UP000256645">
    <property type="component" value="Unassembled WGS sequence"/>
</dbReference>
<proteinExistence type="predicted"/>
<evidence type="ECO:0000313" key="3">
    <source>
        <dbReference type="EMBL" id="RDW76971.1"/>
    </source>
</evidence>
<dbReference type="PANTHER" id="PTHR42678:SF34">
    <property type="entry name" value="OS04G0183300 PROTEIN"/>
    <property type="match status" value="1"/>
</dbReference>
<dbReference type="AlphaFoldDB" id="A0A3D8RT28"/>
<dbReference type="PANTHER" id="PTHR42678">
    <property type="entry name" value="AMIDASE"/>
    <property type="match status" value="1"/>
</dbReference>
<dbReference type="STRING" id="1849047.A0A3D8RT28"/>
<accession>A0A3D8RT28</accession>
<comment type="caution">
    <text evidence="3">The sequence shown here is derived from an EMBL/GenBank/DDBJ whole genome shotgun (WGS) entry which is preliminary data.</text>
</comment>
<evidence type="ECO:0000313" key="4">
    <source>
        <dbReference type="Proteomes" id="UP000256645"/>
    </source>
</evidence>
<dbReference type="EMBL" id="PDLM01000005">
    <property type="protein sequence ID" value="RDW76971.1"/>
    <property type="molecule type" value="Genomic_DNA"/>
</dbReference>
<feature type="compositionally biased region" description="Low complexity" evidence="1">
    <location>
        <begin position="171"/>
        <end position="182"/>
    </location>
</feature>
<reference evidence="3 4" key="1">
    <citation type="journal article" date="2018" name="IMA Fungus">
        <title>IMA Genome-F 9: Draft genome sequence of Annulohypoxylon stygium, Aspergillus mulundensis, Berkeleyomyces basicola (syn. Thielaviopsis basicola), Ceratocystis smalleyi, two Cercospora beticola strains, Coleophoma cylindrospora, Fusarium fracticaudum, Phialophora cf. hyalina, and Morchella septimelata.</title>
        <authorList>
            <person name="Wingfield B.D."/>
            <person name="Bills G.F."/>
            <person name="Dong Y."/>
            <person name="Huang W."/>
            <person name="Nel W.J."/>
            <person name="Swalarsk-Parry B.S."/>
            <person name="Vaghefi N."/>
            <person name="Wilken P.M."/>
            <person name="An Z."/>
            <person name="de Beer Z.W."/>
            <person name="De Vos L."/>
            <person name="Chen L."/>
            <person name="Duong T.A."/>
            <person name="Gao Y."/>
            <person name="Hammerbacher A."/>
            <person name="Kikkert J.R."/>
            <person name="Li Y."/>
            <person name="Li H."/>
            <person name="Li K."/>
            <person name="Li Q."/>
            <person name="Liu X."/>
            <person name="Ma X."/>
            <person name="Naidoo K."/>
            <person name="Pethybridge S.J."/>
            <person name="Sun J."/>
            <person name="Steenkamp E.T."/>
            <person name="van der Nest M.A."/>
            <person name="van Wyk S."/>
            <person name="Wingfield M.J."/>
            <person name="Xiong C."/>
            <person name="Yue Q."/>
            <person name="Zhang X."/>
        </authorList>
    </citation>
    <scope>NUCLEOTIDE SEQUENCE [LARGE SCALE GENOMIC DNA]</scope>
    <source>
        <strain evidence="3 4">BP6252</strain>
    </source>
</reference>
<name>A0A3D8RT28_9HELO</name>
<evidence type="ECO:0000256" key="1">
    <source>
        <dbReference type="SAM" id="MobiDB-lite"/>
    </source>
</evidence>
<dbReference type="OrthoDB" id="566138at2759"/>
<dbReference type="Pfam" id="PF01425">
    <property type="entry name" value="Amidase"/>
    <property type="match status" value="1"/>
</dbReference>
<sequence length="510" mass="54924">MAIRFDGLTATISDLQECFANGTLTSVEVVQYYTKQIAVHNSYLHAVIALAPEAQLLETAKQLDEERKSCGSRGPLHGVPILVKDNIATHPDLGVTSTTAGCYALVGSRVASSAPVVDRLVKAGAIILGKANLSEFAWFKGNGIPSGWSALGGQTQSPYVKGGVQPDDTFSGHSNPGGSSSGSAVSVAAGLVTVSIGTETDGSIVFPGTRAGLFCLKPTIGIVSQDGVIPISKLSDSVGPLAKSTRDVAIMLDAMVDPSTTTIPEKGYSSYLSTRWKGLKVGAVDVEPWLLSSFLVKPVESATRQEIDDIKNAYEILKEKLGESFHENIDLVSAKDVGEDAEGVDHFGDLTYADFRPLMNEYLESLEESPVRSLKDIIKFNEDHADKELPPDHPQQDRLTRAQDFYLEPENYQKSLQYIRRMSRDEGIDKTLAQYDIDVIIGPADSFLSTLASAAGYPLALVPLGQMKFNGRPFGLVALATAHGEGSLLRFMSAWEHTFPKRPVPNLSHL</sequence>
<dbReference type="Gene3D" id="3.90.1300.10">
    <property type="entry name" value="Amidase signature (AS) domain"/>
    <property type="match status" value="1"/>
</dbReference>
<keyword evidence="4" id="KW-1185">Reference proteome</keyword>
<gene>
    <name evidence="3" type="ORF">BP6252_05024</name>
</gene>
<evidence type="ECO:0000259" key="2">
    <source>
        <dbReference type="Pfam" id="PF01425"/>
    </source>
</evidence>
<dbReference type="InterPro" id="IPR023631">
    <property type="entry name" value="Amidase_dom"/>
</dbReference>
<dbReference type="InterPro" id="IPR036928">
    <property type="entry name" value="AS_sf"/>
</dbReference>
<feature type="domain" description="Amidase" evidence="2">
    <location>
        <begin position="28"/>
        <end position="313"/>
    </location>
</feature>
<dbReference type="SUPFAM" id="SSF75304">
    <property type="entry name" value="Amidase signature (AS) enzymes"/>
    <property type="match status" value="1"/>
</dbReference>
<organism evidence="3 4">
    <name type="scientific">Coleophoma cylindrospora</name>
    <dbReference type="NCBI Taxonomy" id="1849047"/>
    <lineage>
        <taxon>Eukaryota</taxon>
        <taxon>Fungi</taxon>
        <taxon>Dikarya</taxon>
        <taxon>Ascomycota</taxon>
        <taxon>Pezizomycotina</taxon>
        <taxon>Leotiomycetes</taxon>
        <taxon>Helotiales</taxon>
        <taxon>Dermateaceae</taxon>
        <taxon>Coleophoma</taxon>
    </lineage>
</organism>
<feature type="region of interest" description="Disordered" evidence="1">
    <location>
        <begin position="163"/>
        <end position="182"/>
    </location>
</feature>